<evidence type="ECO:0000256" key="1">
    <source>
        <dbReference type="SAM" id="Phobius"/>
    </source>
</evidence>
<sequence>MKRSELEKDAGFILTSMKNRDYEIPTNKKIMAVIFGRLKYVYLQQIIFVILAFIIYKESGDLDYQFKKLIYLSLLSCVTMLFFSLVFIGATYSNVFIFLTLGDDVKRESILLKIVKNKIEFYARLLFIVNFLVGCILLWAGEPFVAGLGFSWFVTFIVSALCLQGSLSRYMTPAVVSSLSKVKELLSATPK</sequence>
<comment type="caution">
    <text evidence="2">The sequence shown here is derived from an EMBL/GenBank/DDBJ whole genome shotgun (WGS) entry which is preliminary data.</text>
</comment>
<accession>A0A5U7LUW8</accession>
<keyword evidence="1" id="KW-1133">Transmembrane helix</keyword>
<evidence type="ECO:0000313" key="2">
    <source>
        <dbReference type="EMBL" id="EBR4142613.1"/>
    </source>
</evidence>
<protein>
    <submittedName>
        <fullName evidence="2">Protein traS</fullName>
    </submittedName>
</protein>
<feature type="transmembrane region" description="Helical" evidence="1">
    <location>
        <begin position="68"/>
        <end position="101"/>
    </location>
</feature>
<organism evidence="2">
    <name type="scientific">Salmonella enterica</name>
    <name type="common">Salmonella choleraesuis</name>
    <dbReference type="NCBI Taxonomy" id="28901"/>
    <lineage>
        <taxon>Bacteria</taxon>
        <taxon>Pseudomonadati</taxon>
        <taxon>Pseudomonadota</taxon>
        <taxon>Gammaproteobacteria</taxon>
        <taxon>Enterobacterales</taxon>
        <taxon>Enterobacteriaceae</taxon>
        <taxon>Salmonella</taxon>
    </lineage>
</organism>
<name>A0A5U7LUW8_SALER</name>
<feature type="transmembrane region" description="Helical" evidence="1">
    <location>
        <begin position="38"/>
        <end position="56"/>
    </location>
</feature>
<feature type="transmembrane region" description="Helical" evidence="1">
    <location>
        <begin position="145"/>
        <end position="163"/>
    </location>
</feature>
<proteinExistence type="predicted"/>
<dbReference type="EMBL" id="AAGSEK010000028">
    <property type="protein sequence ID" value="EBR4142613.1"/>
    <property type="molecule type" value="Genomic_DNA"/>
</dbReference>
<reference evidence="2" key="1">
    <citation type="submission" date="2018-07" db="EMBL/GenBank/DDBJ databases">
        <authorList>
            <consortium name="PulseNet: The National Subtyping Network for Foodborne Disease Surveillance"/>
            <person name="Tarr C.L."/>
            <person name="Trees E."/>
            <person name="Katz L.S."/>
            <person name="Carleton-Romer H.A."/>
            <person name="Stroika S."/>
            <person name="Kucerova Z."/>
            <person name="Roache K.F."/>
            <person name="Sabol A.L."/>
            <person name="Besser J."/>
            <person name="Gerner-Smidt P."/>
        </authorList>
    </citation>
    <scope>NUCLEOTIDE SEQUENCE</scope>
    <source>
        <strain evidence="2">PNUSAS006765</strain>
    </source>
</reference>
<dbReference type="AlphaFoldDB" id="A0A5U7LUW8"/>
<keyword evidence="1" id="KW-0472">Membrane</keyword>
<feature type="transmembrane region" description="Helical" evidence="1">
    <location>
        <begin position="121"/>
        <end position="139"/>
    </location>
</feature>
<gene>
    <name evidence="2" type="ORF">BVJ40_14955</name>
</gene>
<keyword evidence="1" id="KW-0812">Transmembrane</keyword>